<reference evidence="2 3" key="1">
    <citation type="journal article" date="2017" name="Mol. Plant">
        <title>The Genome of Medicinal Plant Macleaya cordata Provides New Insights into Benzylisoquinoline Alkaloids Metabolism.</title>
        <authorList>
            <person name="Liu X."/>
            <person name="Liu Y."/>
            <person name="Huang P."/>
            <person name="Ma Y."/>
            <person name="Qing Z."/>
            <person name="Tang Q."/>
            <person name="Cao H."/>
            <person name="Cheng P."/>
            <person name="Zheng Y."/>
            <person name="Yuan Z."/>
            <person name="Zhou Y."/>
            <person name="Liu J."/>
            <person name="Tang Z."/>
            <person name="Zhuo Y."/>
            <person name="Zhang Y."/>
            <person name="Yu L."/>
            <person name="Huang J."/>
            <person name="Yang P."/>
            <person name="Peng Q."/>
            <person name="Zhang J."/>
            <person name="Jiang W."/>
            <person name="Zhang Z."/>
            <person name="Lin K."/>
            <person name="Ro D.K."/>
            <person name="Chen X."/>
            <person name="Xiong X."/>
            <person name="Shang Y."/>
            <person name="Huang S."/>
            <person name="Zeng J."/>
        </authorList>
    </citation>
    <scope>NUCLEOTIDE SEQUENCE [LARGE SCALE GENOMIC DNA]</scope>
    <source>
        <strain evidence="3">cv. BLH2017</strain>
        <tissue evidence="2">Root</tissue>
    </source>
</reference>
<dbReference type="InParanoid" id="A0A200PT18"/>
<evidence type="ECO:0000256" key="1">
    <source>
        <dbReference type="SAM" id="SignalP"/>
    </source>
</evidence>
<evidence type="ECO:0000313" key="2">
    <source>
        <dbReference type="EMBL" id="OVA01335.1"/>
    </source>
</evidence>
<feature type="signal peptide" evidence="1">
    <location>
        <begin position="1"/>
        <end position="17"/>
    </location>
</feature>
<protein>
    <recommendedName>
        <fullName evidence="4">Pentatricopeptide repeat</fullName>
    </recommendedName>
</protein>
<dbReference type="EMBL" id="MVGT01004128">
    <property type="protein sequence ID" value="OVA01335.1"/>
    <property type="molecule type" value="Genomic_DNA"/>
</dbReference>
<dbReference type="AlphaFoldDB" id="A0A200PT18"/>
<gene>
    <name evidence="2" type="ORF">BVC80_1797g18</name>
</gene>
<dbReference type="STRING" id="56857.A0A200PT18"/>
<sequence>MALINFLLLLLPTRLKASQTFLLHHHHHLFPLILRPLILHPLLPSSSPSSSFPHSYSSSATHPSLLSSSYSSQETTIHFPKHFSLSSLKPSLHQNFSEDPTDIDFQFEAEEGDDTYKKPNEPDNHLFIKILSQAKQFPSEVDALVFLDESLSSVRPTEALVCSAIWALRNEWELGFLAFKWGDKWGCCNSARAWDLMIWVLGKQRRFGVAWRLLRKMIRSSMDSRRSLLLMIER</sequence>
<organism evidence="2 3">
    <name type="scientific">Macleaya cordata</name>
    <name type="common">Five-seeded plume-poppy</name>
    <name type="synonym">Bocconia cordata</name>
    <dbReference type="NCBI Taxonomy" id="56857"/>
    <lineage>
        <taxon>Eukaryota</taxon>
        <taxon>Viridiplantae</taxon>
        <taxon>Streptophyta</taxon>
        <taxon>Embryophyta</taxon>
        <taxon>Tracheophyta</taxon>
        <taxon>Spermatophyta</taxon>
        <taxon>Magnoliopsida</taxon>
        <taxon>Ranunculales</taxon>
        <taxon>Papaveraceae</taxon>
        <taxon>Papaveroideae</taxon>
        <taxon>Macleaya</taxon>
    </lineage>
</organism>
<keyword evidence="3" id="KW-1185">Reference proteome</keyword>
<proteinExistence type="predicted"/>
<comment type="caution">
    <text evidence="2">The sequence shown here is derived from an EMBL/GenBank/DDBJ whole genome shotgun (WGS) entry which is preliminary data.</text>
</comment>
<feature type="chain" id="PRO_5012577756" description="Pentatricopeptide repeat" evidence="1">
    <location>
        <begin position="18"/>
        <end position="234"/>
    </location>
</feature>
<dbReference type="Proteomes" id="UP000195402">
    <property type="component" value="Unassembled WGS sequence"/>
</dbReference>
<dbReference type="OrthoDB" id="185373at2759"/>
<accession>A0A200PT18</accession>
<evidence type="ECO:0008006" key="4">
    <source>
        <dbReference type="Google" id="ProtNLM"/>
    </source>
</evidence>
<evidence type="ECO:0000313" key="3">
    <source>
        <dbReference type="Proteomes" id="UP000195402"/>
    </source>
</evidence>
<name>A0A200PT18_MACCD</name>
<keyword evidence="1" id="KW-0732">Signal</keyword>